<dbReference type="GO" id="GO:0043866">
    <property type="term" value="F:adenylyl-sulfate reductase (thioredoxin) activity"/>
    <property type="evidence" value="ECO:0007669"/>
    <property type="project" value="UniProtKB-EC"/>
</dbReference>
<dbReference type="InterPro" id="IPR004511">
    <property type="entry name" value="PAPS/APS_Rdtase"/>
</dbReference>
<feature type="binding site" evidence="4">
    <location>
        <position position="121"/>
    </location>
    <ligand>
        <name>[4Fe-4S] cluster</name>
        <dbReference type="ChEBI" id="CHEBI:49883"/>
    </ligand>
</feature>
<feature type="binding site" evidence="4">
    <location>
        <position position="120"/>
    </location>
    <ligand>
        <name>[4Fe-4S] cluster</name>
        <dbReference type="ChEBI" id="CHEBI:49883"/>
    </ligand>
</feature>
<proteinExistence type="inferred from homology"/>
<organism evidence="6 7">
    <name type="scientific">Streptomyces montanisoli</name>
    <dbReference type="NCBI Taxonomy" id="2798581"/>
    <lineage>
        <taxon>Bacteria</taxon>
        <taxon>Bacillati</taxon>
        <taxon>Actinomycetota</taxon>
        <taxon>Actinomycetes</taxon>
        <taxon>Kitasatosporales</taxon>
        <taxon>Streptomycetaceae</taxon>
        <taxon>Streptomyces</taxon>
    </lineage>
</organism>
<dbReference type="RefSeq" id="WP_209342618.1">
    <property type="nucleotide sequence ID" value="NZ_JAGIQL010000104.1"/>
</dbReference>
<evidence type="ECO:0000256" key="4">
    <source>
        <dbReference type="HAMAP-Rule" id="MF_00063"/>
    </source>
</evidence>
<dbReference type="Proteomes" id="UP000670475">
    <property type="component" value="Unassembled WGS sequence"/>
</dbReference>
<evidence type="ECO:0000256" key="1">
    <source>
        <dbReference type="ARBA" id="ARBA00009732"/>
    </source>
</evidence>
<dbReference type="NCBIfam" id="TIGR00434">
    <property type="entry name" value="cysH"/>
    <property type="match status" value="1"/>
</dbReference>
<dbReference type="PIRSF" id="PIRSF000857">
    <property type="entry name" value="PAPS_reductase"/>
    <property type="match status" value="1"/>
</dbReference>
<evidence type="ECO:0000256" key="2">
    <source>
        <dbReference type="ARBA" id="ARBA00023002"/>
    </source>
</evidence>
<dbReference type="GO" id="GO:0046872">
    <property type="term" value="F:metal ion binding"/>
    <property type="evidence" value="ECO:0007669"/>
    <property type="project" value="UniProtKB-KW"/>
</dbReference>
<keyword evidence="4" id="KW-0963">Cytoplasm</keyword>
<protein>
    <recommendedName>
        <fullName evidence="4">Adenosine 5'-phosphosulfate reductase</fullName>
        <shortName evidence="4">APS reductase</shortName>
        <ecNumber evidence="4">1.8.4.10</ecNumber>
    </recommendedName>
    <alternativeName>
        <fullName evidence="4">5'-adenylylsulfate reductase</fullName>
    </alternativeName>
    <alternativeName>
        <fullName evidence="4">Thioredoxin-dependent 5'-adenylylsulfate reductase</fullName>
    </alternativeName>
</protein>
<sequence length="233" mass="25359">MTTATGTDALRALAQGAGRDLEEASASEILTWAAETFGRRLCVTSSMEDAVVAHLASRALPGIDVVFLDTGYHFPETIGTRDAVQAVMDVNVITLTPRLSVAEQDAEYGPRLHDRDPDLCCAMRKVAPLDAGLENYDAWVTGLRRDESPTRANTPVVAFDEKRRKVKISPIARWTQEDVEQYVAEHGVLTNPLLMDGYGSVGCAPCTRRLLAGEDTRAGRWSGRGKTECGIHT</sequence>
<dbReference type="EC" id="1.8.4.10" evidence="4"/>
<keyword evidence="4" id="KW-0408">Iron</keyword>
<evidence type="ECO:0000256" key="3">
    <source>
        <dbReference type="ARBA" id="ARBA00024327"/>
    </source>
</evidence>
<feature type="binding site" evidence="4">
    <location>
        <position position="203"/>
    </location>
    <ligand>
        <name>[4Fe-4S] cluster</name>
        <dbReference type="ChEBI" id="CHEBI:49883"/>
    </ligand>
</feature>
<comment type="catalytic activity">
    <reaction evidence="4">
        <text>[thioredoxin]-disulfide + sulfite + AMP + 2 H(+) = adenosine 5'-phosphosulfate + [thioredoxin]-dithiol</text>
        <dbReference type="Rhea" id="RHEA:21976"/>
        <dbReference type="Rhea" id="RHEA-COMP:10698"/>
        <dbReference type="Rhea" id="RHEA-COMP:10700"/>
        <dbReference type="ChEBI" id="CHEBI:15378"/>
        <dbReference type="ChEBI" id="CHEBI:17359"/>
        <dbReference type="ChEBI" id="CHEBI:29950"/>
        <dbReference type="ChEBI" id="CHEBI:50058"/>
        <dbReference type="ChEBI" id="CHEBI:58243"/>
        <dbReference type="ChEBI" id="CHEBI:456215"/>
        <dbReference type="EC" id="1.8.4.10"/>
    </reaction>
</comment>
<keyword evidence="7" id="KW-1185">Reference proteome</keyword>
<dbReference type="GO" id="GO:0051539">
    <property type="term" value="F:4 iron, 4 sulfur cluster binding"/>
    <property type="evidence" value="ECO:0007669"/>
    <property type="project" value="UniProtKB-UniRule"/>
</dbReference>
<dbReference type="GO" id="GO:0019379">
    <property type="term" value="P:sulfate assimilation, phosphoadenylyl sulfate reduction by phosphoadenylyl-sulfate reductase (thioredoxin)"/>
    <property type="evidence" value="ECO:0007669"/>
    <property type="project" value="UniProtKB-UniRule"/>
</dbReference>
<feature type="active site" description="Nucleophile; cysteine thiosulfonate intermediate" evidence="4">
    <location>
        <position position="229"/>
    </location>
</feature>
<dbReference type="AlphaFoldDB" id="A0A940MFN6"/>
<dbReference type="GO" id="GO:0070814">
    <property type="term" value="P:hydrogen sulfide biosynthetic process"/>
    <property type="evidence" value="ECO:0007669"/>
    <property type="project" value="UniProtKB-UniRule"/>
</dbReference>
<keyword evidence="4" id="KW-0479">Metal-binding</keyword>
<dbReference type="GO" id="GO:0005737">
    <property type="term" value="C:cytoplasm"/>
    <property type="evidence" value="ECO:0007669"/>
    <property type="project" value="UniProtKB-SubCell"/>
</dbReference>
<gene>
    <name evidence="4" type="primary">cysH</name>
    <name evidence="6" type="ORF">JFN87_22380</name>
</gene>
<accession>A0A940MFN6</accession>
<reference evidence="6" key="1">
    <citation type="submission" date="2021-03" db="EMBL/GenBank/DDBJ databases">
        <title>Whole genome sequence of Streptomyces bomunensis MMS17-BM035.</title>
        <authorList>
            <person name="Lee J.H."/>
        </authorList>
    </citation>
    <scope>NUCLEOTIDE SEQUENCE</scope>
    <source>
        <strain evidence="6">MMS17-BM035</strain>
    </source>
</reference>
<keyword evidence="4" id="KW-0411">Iron-sulfur</keyword>
<evidence type="ECO:0000259" key="5">
    <source>
        <dbReference type="Pfam" id="PF01507"/>
    </source>
</evidence>
<feature type="binding site" evidence="4">
    <location>
        <position position="206"/>
    </location>
    <ligand>
        <name>[4Fe-4S] cluster</name>
        <dbReference type="ChEBI" id="CHEBI:49883"/>
    </ligand>
</feature>
<dbReference type="PANTHER" id="PTHR46509:SF1">
    <property type="entry name" value="PHOSPHOADENOSINE PHOSPHOSULFATE REDUCTASE"/>
    <property type="match status" value="1"/>
</dbReference>
<comment type="pathway">
    <text evidence="3 4">Sulfur metabolism; hydrogen sulfide biosynthesis; sulfite from sulfate.</text>
</comment>
<dbReference type="InterPro" id="IPR002500">
    <property type="entry name" value="PAPS_reduct_dom"/>
</dbReference>
<feature type="domain" description="Phosphoadenosine phosphosulphate reductase" evidence="5">
    <location>
        <begin position="45"/>
        <end position="208"/>
    </location>
</feature>
<dbReference type="NCBIfam" id="NF002537">
    <property type="entry name" value="PRK02090.1"/>
    <property type="match status" value="1"/>
</dbReference>
<dbReference type="GO" id="GO:0004604">
    <property type="term" value="F:phosphoadenylyl-sulfate reductase (thioredoxin) activity"/>
    <property type="evidence" value="ECO:0007669"/>
    <property type="project" value="UniProtKB-UniRule"/>
</dbReference>
<dbReference type="EMBL" id="JAGIQL010000104">
    <property type="protein sequence ID" value="MBP0460217.1"/>
    <property type="molecule type" value="Genomic_DNA"/>
</dbReference>
<dbReference type="SUPFAM" id="SSF52402">
    <property type="entry name" value="Adenine nucleotide alpha hydrolases-like"/>
    <property type="match status" value="1"/>
</dbReference>
<dbReference type="PANTHER" id="PTHR46509">
    <property type="entry name" value="PHOSPHOADENOSINE PHOSPHOSULFATE REDUCTASE"/>
    <property type="match status" value="1"/>
</dbReference>
<dbReference type="Gene3D" id="3.40.50.620">
    <property type="entry name" value="HUPs"/>
    <property type="match status" value="1"/>
</dbReference>
<keyword evidence="2 4" id="KW-0560">Oxidoreductase</keyword>
<evidence type="ECO:0000313" key="7">
    <source>
        <dbReference type="Proteomes" id="UP000670475"/>
    </source>
</evidence>
<comment type="cofactor">
    <cofactor evidence="4">
        <name>[4Fe-4S] cluster</name>
        <dbReference type="ChEBI" id="CHEBI:49883"/>
    </cofactor>
    <text evidence="4">Binds 1 [4Fe-4S] cluster per subunit.</text>
</comment>
<dbReference type="InterPro" id="IPR014729">
    <property type="entry name" value="Rossmann-like_a/b/a_fold"/>
</dbReference>
<comment type="caution">
    <text evidence="6">The sequence shown here is derived from an EMBL/GenBank/DDBJ whole genome shotgun (WGS) entry which is preliminary data.</text>
</comment>
<dbReference type="Pfam" id="PF01507">
    <property type="entry name" value="PAPS_reduct"/>
    <property type="match status" value="1"/>
</dbReference>
<dbReference type="CDD" id="cd23945">
    <property type="entry name" value="PAPS_reductase"/>
    <property type="match status" value="1"/>
</dbReference>
<name>A0A940MFN6_9ACTN</name>
<comment type="subcellular location">
    <subcellularLocation>
        <location evidence="4">Cytoplasm</location>
    </subcellularLocation>
</comment>
<comment type="similarity">
    <text evidence="1 4">Belongs to the PAPS reductase family. CysH subfamily.</text>
</comment>
<comment type="function">
    <text evidence="4">Catalyzes the formation of sulfite from adenosine 5'-phosphosulfate (APS) using thioredoxin as an electron donor.</text>
</comment>
<dbReference type="HAMAP" id="MF_00063">
    <property type="entry name" value="CysH"/>
    <property type="match status" value="1"/>
</dbReference>
<evidence type="ECO:0000313" key="6">
    <source>
        <dbReference type="EMBL" id="MBP0460217.1"/>
    </source>
</evidence>